<evidence type="ECO:0000256" key="1">
    <source>
        <dbReference type="SAM" id="MobiDB-lite"/>
    </source>
</evidence>
<proteinExistence type="predicted"/>
<sequence length="220" mass="24884">MNYVGGWRNIIGEVDIWTARLVSFLTPQSSAAGLSCTWTFTTSGLFYLEPGNTFSHPDHTSWKTPTWTPRTWITPSEDAGLSPLWTLPWQYHHPVKLVEKPCDPSLWQELFIYLDCSRLDEHKQDFCFELDARYSSTGSACGHHVYSLPWDMTSGGSKDAFFSSTRASVDQPSLGMSSTNEESSHYFQGSTRKELLSATSKDTPGFHVERMPRRPFGTAR</sequence>
<protein>
    <submittedName>
        <fullName evidence="2">Uncharacterized protein</fullName>
    </submittedName>
</protein>
<reference evidence="2" key="1">
    <citation type="journal article" date="2020" name="Phytopathology">
        <title>Genome Sequence Resources of Colletotrichum truncatum, C. plurivorum, C. musicola, and C. sojae: Four Species Pathogenic to Soybean (Glycine max).</title>
        <authorList>
            <person name="Rogerio F."/>
            <person name="Boufleur T.R."/>
            <person name="Ciampi-Guillardi M."/>
            <person name="Sukno S.A."/>
            <person name="Thon M.R."/>
            <person name="Massola Junior N.S."/>
            <person name="Baroncelli R."/>
        </authorList>
    </citation>
    <scope>NUCLEOTIDE SEQUENCE</scope>
    <source>
        <strain evidence="2">LFN00145</strain>
    </source>
</reference>
<organism evidence="2 3">
    <name type="scientific">Colletotrichum plurivorum</name>
    <dbReference type="NCBI Taxonomy" id="2175906"/>
    <lineage>
        <taxon>Eukaryota</taxon>
        <taxon>Fungi</taxon>
        <taxon>Dikarya</taxon>
        <taxon>Ascomycota</taxon>
        <taxon>Pezizomycotina</taxon>
        <taxon>Sordariomycetes</taxon>
        <taxon>Hypocreomycetidae</taxon>
        <taxon>Glomerellales</taxon>
        <taxon>Glomerellaceae</taxon>
        <taxon>Colletotrichum</taxon>
        <taxon>Colletotrichum orchidearum species complex</taxon>
    </lineage>
</organism>
<evidence type="ECO:0000313" key="3">
    <source>
        <dbReference type="Proteomes" id="UP000654918"/>
    </source>
</evidence>
<evidence type="ECO:0000313" key="2">
    <source>
        <dbReference type="EMBL" id="KAF6840668.1"/>
    </source>
</evidence>
<gene>
    <name evidence="2" type="ORF">CPLU01_01039</name>
</gene>
<dbReference type="Proteomes" id="UP000654918">
    <property type="component" value="Unassembled WGS sequence"/>
</dbReference>
<accession>A0A8H6NQI3</accession>
<dbReference type="AlphaFoldDB" id="A0A8H6NQI3"/>
<dbReference type="EMBL" id="WIGO01000006">
    <property type="protein sequence ID" value="KAF6840668.1"/>
    <property type="molecule type" value="Genomic_DNA"/>
</dbReference>
<name>A0A8H6NQI3_9PEZI</name>
<keyword evidence="3" id="KW-1185">Reference proteome</keyword>
<feature type="region of interest" description="Disordered" evidence="1">
    <location>
        <begin position="198"/>
        <end position="220"/>
    </location>
</feature>
<comment type="caution">
    <text evidence="2">The sequence shown here is derived from an EMBL/GenBank/DDBJ whole genome shotgun (WGS) entry which is preliminary data.</text>
</comment>